<keyword evidence="4" id="KW-1185">Reference proteome</keyword>
<comment type="caution">
    <text evidence="3">The sequence shown here is derived from an EMBL/GenBank/DDBJ whole genome shotgun (WGS) entry which is preliminary data.</text>
</comment>
<dbReference type="SUPFAM" id="SSF47598">
    <property type="entry name" value="Ribbon-helix-helix"/>
    <property type="match status" value="1"/>
</dbReference>
<dbReference type="InterPro" id="IPR053853">
    <property type="entry name" value="FitA-like_RHH"/>
</dbReference>
<accession>A0ABP8YIX0</accession>
<proteinExistence type="predicted"/>
<name>A0ABP8YIX0_9MICO</name>
<dbReference type="InterPro" id="IPR010985">
    <property type="entry name" value="Ribbon_hlx_hlx"/>
</dbReference>
<dbReference type="Pfam" id="PF22513">
    <property type="entry name" value="FitA-like_RHH"/>
    <property type="match status" value="1"/>
</dbReference>
<evidence type="ECO:0000313" key="4">
    <source>
        <dbReference type="Proteomes" id="UP001500956"/>
    </source>
</evidence>
<organism evidence="3 4">
    <name type="scientific">Isoptericola chiayiensis</name>
    <dbReference type="NCBI Taxonomy" id="579446"/>
    <lineage>
        <taxon>Bacteria</taxon>
        <taxon>Bacillati</taxon>
        <taxon>Actinomycetota</taxon>
        <taxon>Actinomycetes</taxon>
        <taxon>Micrococcales</taxon>
        <taxon>Promicromonosporaceae</taxon>
        <taxon>Isoptericola</taxon>
    </lineage>
</organism>
<evidence type="ECO:0000256" key="1">
    <source>
        <dbReference type="SAM" id="MobiDB-lite"/>
    </source>
</evidence>
<protein>
    <recommendedName>
        <fullName evidence="2">Antitoxin FitA-like ribbon-helix-helix domain-containing protein</fullName>
    </recommendedName>
</protein>
<dbReference type="EMBL" id="BAABID010000009">
    <property type="protein sequence ID" value="GAA4730479.1"/>
    <property type="molecule type" value="Genomic_DNA"/>
</dbReference>
<feature type="domain" description="Antitoxin FitA-like ribbon-helix-helix" evidence="2">
    <location>
        <begin position="10"/>
        <end position="46"/>
    </location>
</feature>
<feature type="region of interest" description="Disordered" evidence="1">
    <location>
        <begin position="62"/>
        <end position="83"/>
    </location>
</feature>
<gene>
    <name evidence="3" type="ORF">GCM10023216_22780</name>
</gene>
<evidence type="ECO:0000259" key="2">
    <source>
        <dbReference type="Pfam" id="PF22513"/>
    </source>
</evidence>
<sequence length="83" mass="8998">MHIAIIGGMATLYIRDVPPQVSETLKRRAAASGLSLSAYVSAELSRLAERPTNAEVVERLRARDRSAGPSSQEVVEALHTGRR</sequence>
<evidence type="ECO:0000313" key="3">
    <source>
        <dbReference type="EMBL" id="GAA4730479.1"/>
    </source>
</evidence>
<dbReference type="Proteomes" id="UP001500956">
    <property type="component" value="Unassembled WGS sequence"/>
</dbReference>
<reference evidence="4" key="1">
    <citation type="journal article" date="2019" name="Int. J. Syst. Evol. Microbiol.">
        <title>The Global Catalogue of Microorganisms (GCM) 10K type strain sequencing project: providing services to taxonomists for standard genome sequencing and annotation.</title>
        <authorList>
            <consortium name="The Broad Institute Genomics Platform"/>
            <consortium name="The Broad Institute Genome Sequencing Center for Infectious Disease"/>
            <person name="Wu L."/>
            <person name="Ma J."/>
        </authorList>
    </citation>
    <scope>NUCLEOTIDE SEQUENCE [LARGE SCALE GENOMIC DNA]</scope>
    <source>
        <strain evidence="4">JCM 18063</strain>
    </source>
</reference>